<evidence type="ECO:0000256" key="1">
    <source>
        <dbReference type="SAM" id="Phobius"/>
    </source>
</evidence>
<gene>
    <name evidence="2" type="ORF">SEGD1_032</name>
</gene>
<keyword evidence="1" id="KW-1133">Transmembrane helix</keyword>
<name>A0A142II93_9CAUD</name>
<keyword evidence="1" id="KW-0472">Membrane</keyword>
<evidence type="ECO:0000313" key="3">
    <source>
        <dbReference type="Proteomes" id="UP000223976"/>
    </source>
</evidence>
<dbReference type="Proteomes" id="UP000223976">
    <property type="component" value="Segment"/>
</dbReference>
<accession>A0A142II93</accession>
<proteinExistence type="predicted"/>
<evidence type="ECO:0000313" key="2">
    <source>
        <dbReference type="EMBL" id="AMR59681.1"/>
    </source>
</evidence>
<dbReference type="EMBL" id="KU726251">
    <property type="protein sequence ID" value="AMR59681.1"/>
    <property type="molecule type" value="Genomic_DNA"/>
</dbReference>
<feature type="transmembrane region" description="Helical" evidence="1">
    <location>
        <begin position="146"/>
        <end position="169"/>
    </location>
</feature>
<keyword evidence="1" id="KW-0812">Transmembrane</keyword>
<sequence length="544" mass="62995">MKITKIKDRMTIEHHGQEVSFIGLRYRKDNNAPDYITVKGKQIARDNILFMELQRVWDYLTPDEQDELFMAYLMLDELANESTETQRKHMPKIVQTIAKFHKAEVYRKLYPIDKLWIPQNMEDTHDEMNSNYPEAMTYIRPDYYELLILVLMIKPYIPVFLTMGTFPIGKNLPIETHRKMVYNLTYCLEMLQDTEVMSLPAIPKLRGFLQTVMEKVEKELANKGTNSTSLSVLATVRGYGTDMMEDYILAYAIIKLLAVREVGGELPVEIMVNNNIVTGMYFLVKQEIETGFANKISNQPVLLKAHPESVVFNGEKGKINAMDLVQARSPAQMKEYVRTEYVFKEYRSFLKTMRLDNAAPADVKLLIDSQLATHDGPVYTLHEWLVALALHRSVHYKTYTECGPEAFRYGMALAQATYLNYGMYDVAQLLSCNMVRSEMSAGYAADPIRSELKADLDRYYLQEYRNPRNLEPQSTPRESLTLLHKDHINPYLFHLRATPEAAALLKCETDQPNYIPHLSLHNSLAEFMVLNARRKLEEVEWFNS</sequence>
<organism evidence="2 3">
    <name type="scientific">Enterobacteria phage SEGD1</name>
    <dbReference type="NCBI Taxonomy" id="1805456"/>
    <lineage>
        <taxon>Viruses</taxon>
        <taxon>Duplodnaviria</taxon>
        <taxon>Heunggongvirae</taxon>
        <taxon>Uroviricota</taxon>
        <taxon>Caudoviricetes</taxon>
        <taxon>Chimalliviridae</taxon>
        <taxon>Seoulvirus</taxon>
        <taxon>Seoulvirus SPN3US</taxon>
    </lineage>
</organism>
<reference evidence="2 3" key="1">
    <citation type="submission" date="2016-02" db="EMBL/GenBank/DDBJ databases">
        <title>Complete genome sequence of a polyvalent bacteriophage, SEGD1, simultaneously inhibiting both Salmonella enterica and Escherichia coli O157:H7.</title>
        <authorList>
            <person name="Fan J."/>
            <person name="Ma J."/>
        </authorList>
    </citation>
    <scope>NUCLEOTIDE SEQUENCE [LARGE SCALE GENOMIC DNA]</scope>
</reference>
<protein>
    <submittedName>
        <fullName evidence="2">Uncharacterized protein</fullName>
    </submittedName>
</protein>